<dbReference type="GeneID" id="25321458"/>
<evidence type="ECO:0000256" key="2">
    <source>
        <dbReference type="ARBA" id="ARBA00010617"/>
    </source>
</evidence>
<keyword evidence="3 6" id="KW-0479">Metal-binding</keyword>
<name>A0A0F4YG42_RASE3</name>
<dbReference type="GO" id="GO:0020037">
    <property type="term" value="F:heme binding"/>
    <property type="evidence" value="ECO:0007669"/>
    <property type="project" value="InterPro"/>
</dbReference>
<keyword evidence="8" id="KW-1133">Transmembrane helix</keyword>
<dbReference type="GO" id="GO:0016705">
    <property type="term" value="F:oxidoreductase activity, acting on paired donors, with incorporation or reduction of molecular oxygen"/>
    <property type="evidence" value="ECO:0007669"/>
    <property type="project" value="InterPro"/>
</dbReference>
<dbReference type="Proteomes" id="UP000053958">
    <property type="component" value="Unassembled WGS sequence"/>
</dbReference>
<dbReference type="InterPro" id="IPR017972">
    <property type="entry name" value="Cyt_P450_CS"/>
</dbReference>
<dbReference type="AlphaFoldDB" id="A0A0F4YG42"/>
<dbReference type="InterPro" id="IPR050121">
    <property type="entry name" value="Cytochrome_P450_monoxygenase"/>
</dbReference>
<dbReference type="InterPro" id="IPR036396">
    <property type="entry name" value="Cyt_P450_sf"/>
</dbReference>
<feature type="binding site" description="axial binding residue" evidence="6">
    <location>
        <position position="427"/>
    </location>
    <ligand>
        <name>heme</name>
        <dbReference type="ChEBI" id="CHEBI:30413"/>
    </ligand>
    <ligandPart>
        <name>Fe</name>
        <dbReference type="ChEBI" id="CHEBI:18248"/>
    </ligandPart>
</feature>
<feature type="transmembrane region" description="Helical" evidence="8">
    <location>
        <begin position="7"/>
        <end position="25"/>
    </location>
</feature>
<protein>
    <recommendedName>
        <fullName evidence="11">Cytochrome P450</fullName>
    </recommendedName>
</protein>
<keyword evidence="8" id="KW-0812">Transmembrane</keyword>
<evidence type="ECO:0000313" key="9">
    <source>
        <dbReference type="EMBL" id="KKA16911.1"/>
    </source>
</evidence>
<keyword evidence="4 7" id="KW-0560">Oxidoreductase</keyword>
<comment type="similarity">
    <text evidence="2 7">Belongs to the cytochrome P450 family.</text>
</comment>
<evidence type="ECO:0000313" key="10">
    <source>
        <dbReference type="Proteomes" id="UP000053958"/>
    </source>
</evidence>
<dbReference type="GO" id="GO:0005506">
    <property type="term" value="F:iron ion binding"/>
    <property type="evidence" value="ECO:0007669"/>
    <property type="project" value="InterPro"/>
</dbReference>
<gene>
    <name evidence="9" type="ORF">T310_9525</name>
</gene>
<dbReference type="InterPro" id="IPR001128">
    <property type="entry name" value="Cyt_P450"/>
</dbReference>
<dbReference type="CDD" id="cd11059">
    <property type="entry name" value="CYP_fungal"/>
    <property type="match status" value="1"/>
</dbReference>
<dbReference type="EMBL" id="LASV01000732">
    <property type="protein sequence ID" value="KKA16911.1"/>
    <property type="molecule type" value="Genomic_DNA"/>
</dbReference>
<evidence type="ECO:0000256" key="6">
    <source>
        <dbReference type="PIRSR" id="PIRSR602401-1"/>
    </source>
</evidence>
<evidence type="ECO:0000256" key="4">
    <source>
        <dbReference type="ARBA" id="ARBA00023002"/>
    </source>
</evidence>
<evidence type="ECO:0008006" key="11">
    <source>
        <dbReference type="Google" id="ProtNLM"/>
    </source>
</evidence>
<keyword evidence="8" id="KW-0472">Membrane</keyword>
<keyword evidence="7" id="KW-0503">Monooxygenase</keyword>
<dbReference type="OrthoDB" id="4216693at2759"/>
<dbReference type="STRING" id="1408163.A0A0F4YG42"/>
<dbReference type="GO" id="GO:0004497">
    <property type="term" value="F:monooxygenase activity"/>
    <property type="evidence" value="ECO:0007669"/>
    <property type="project" value="UniProtKB-KW"/>
</dbReference>
<accession>A0A0F4YG42</accession>
<dbReference type="SUPFAM" id="SSF48264">
    <property type="entry name" value="Cytochrome P450"/>
    <property type="match status" value="1"/>
</dbReference>
<evidence type="ECO:0000256" key="1">
    <source>
        <dbReference type="ARBA" id="ARBA00001971"/>
    </source>
</evidence>
<comment type="cofactor">
    <cofactor evidence="1 6">
        <name>heme</name>
        <dbReference type="ChEBI" id="CHEBI:30413"/>
    </cofactor>
</comment>
<dbReference type="PANTHER" id="PTHR24305:SF96">
    <property type="entry name" value="CYTOCHROME P450 MONOOXYGENASE STCB-RELATED"/>
    <property type="match status" value="1"/>
</dbReference>
<keyword evidence="10" id="KW-1185">Reference proteome</keyword>
<sequence>MDSFFEYLSPVILFGCLVAFVLLHFRPFNRPLSAIPGPQHSKWTGLVVTYYWLIGKRSTYVHSLHQKYGPIVRVSPDEVHICDIDAAREIHKVGGRFLKSEWYKKLIPRGVENVFSTTDYKFHALRRRILSAPMADASLKHFEPLITDRIRLTISRMEEESKIRGAADVFKWWTFMTTDVIGELSFGESFRMVEYGKKNQYVLDLESVISLQPIRTTFPFLVKLSEFVPIPIFRRAAEAGWRLASYSEQSMARYRKMLAVDPKPTLLTKLFDAGEEGLSDPEIRDEAQGYIVAGSDTTAVTLTYLVYSVCRDEKIRNRLVDEVASLPEGFTEKDARELPYLEQVINETLRLYSAIPAALPREVPPEGAHLAGYQLPGGVTVSTQAYSFHRDQTIFPEPEKFDPSRWASPTMEMRHAFMPFGAGSRICLGMHLARIELRLGAAFFFRAFPNARISAKEGMSEDDMKQKIFFLMAPKGHRCLIEVD</sequence>
<dbReference type="PRINTS" id="PR00385">
    <property type="entry name" value="P450"/>
</dbReference>
<reference evidence="9 10" key="1">
    <citation type="submission" date="2015-04" db="EMBL/GenBank/DDBJ databases">
        <authorList>
            <person name="Heijne W.H."/>
            <person name="Fedorova N.D."/>
            <person name="Nierman W.C."/>
            <person name="Vollebregt A.W."/>
            <person name="Zhao Z."/>
            <person name="Wu L."/>
            <person name="Kumar M."/>
            <person name="Stam H."/>
            <person name="van den Berg M.A."/>
            <person name="Pel H.J."/>
        </authorList>
    </citation>
    <scope>NUCLEOTIDE SEQUENCE [LARGE SCALE GENOMIC DNA]</scope>
    <source>
        <strain evidence="9 10">CBS 393.64</strain>
    </source>
</reference>
<evidence type="ECO:0000256" key="3">
    <source>
        <dbReference type="ARBA" id="ARBA00022723"/>
    </source>
</evidence>
<keyword evidence="6 7" id="KW-0349">Heme</keyword>
<keyword evidence="5 6" id="KW-0408">Iron</keyword>
<evidence type="ECO:0000256" key="5">
    <source>
        <dbReference type="ARBA" id="ARBA00023004"/>
    </source>
</evidence>
<dbReference type="PANTHER" id="PTHR24305">
    <property type="entry name" value="CYTOCHROME P450"/>
    <property type="match status" value="1"/>
</dbReference>
<proteinExistence type="inferred from homology"/>
<dbReference type="Pfam" id="PF00067">
    <property type="entry name" value="p450"/>
    <property type="match status" value="1"/>
</dbReference>
<comment type="caution">
    <text evidence="9">The sequence shown here is derived from an EMBL/GenBank/DDBJ whole genome shotgun (WGS) entry which is preliminary data.</text>
</comment>
<dbReference type="RefSeq" id="XP_013323523.1">
    <property type="nucleotide sequence ID" value="XM_013468069.1"/>
</dbReference>
<dbReference type="PROSITE" id="PS00086">
    <property type="entry name" value="CYTOCHROME_P450"/>
    <property type="match status" value="1"/>
</dbReference>
<dbReference type="InterPro" id="IPR002401">
    <property type="entry name" value="Cyt_P450_E_grp-I"/>
</dbReference>
<evidence type="ECO:0000256" key="8">
    <source>
        <dbReference type="SAM" id="Phobius"/>
    </source>
</evidence>
<organism evidence="9 10">
    <name type="scientific">Rasamsonia emersonii (strain ATCC 16479 / CBS 393.64 / IMI 116815)</name>
    <dbReference type="NCBI Taxonomy" id="1408163"/>
    <lineage>
        <taxon>Eukaryota</taxon>
        <taxon>Fungi</taxon>
        <taxon>Dikarya</taxon>
        <taxon>Ascomycota</taxon>
        <taxon>Pezizomycotina</taxon>
        <taxon>Eurotiomycetes</taxon>
        <taxon>Eurotiomycetidae</taxon>
        <taxon>Eurotiales</taxon>
        <taxon>Trichocomaceae</taxon>
        <taxon>Rasamsonia</taxon>
    </lineage>
</organism>
<evidence type="ECO:0000256" key="7">
    <source>
        <dbReference type="RuleBase" id="RU000461"/>
    </source>
</evidence>
<dbReference type="PRINTS" id="PR00463">
    <property type="entry name" value="EP450I"/>
</dbReference>
<dbReference type="Gene3D" id="1.10.630.10">
    <property type="entry name" value="Cytochrome P450"/>
    <property type="match status" value="1"/>
</dbReference>